<protein>
    <submittedName>
        <fullName evidence="2">Uncharacterized protein</fullName>
    </submittedName>
</protein>
<feature type="signal peptide" evidence="1">
    <location>
        <begin position="1"/>
        <end position="18"/>
    </location>
</feature>
<dbReference type="AlphaFoldDB" id="A0AAN8ZLW8"/>
<accession>A0AAN8ZLW8</accession>
<comment type="caution">
    <text evidence="2">The sequence shown here is derived from an EMBL/GenBank/DDBJ whole genome shotgun (WGS) entry which is preliminary data.</text>
</comment>
<dbReference type="EMBL" id="JBAMMX010000006">
    <property type="protein sequence ID" value="KAK6939018.1"/>
    <property type="molecule type" value="Genomic_DNA"/>
</dbReference>
<keyword evidence="3" id="KW-1185">Reference proteome</keyword>
<keyword evidence="1" id="KW-0732">Signal</keyword>
<sequence>MVVLTLFCFPHVPEGCEGSSGQLRCWLICLWLSMKKAGNKKRLIPILYDGCCRCHHCLPTIHRPYVAVVVTAASTMLAGNAMAIEVLLGGDGRELTFDPSEFSVAPGRSYSRTIEGSLGMLCLMRTEFHPELTLQQSPCPKRLCLMAPERLSQSH</sequence>
<dbReference type="Proteomes" id="UP001370490">
    <property type="component" value="Unassembled WGS sequence"/>
</dbReference>
<gene>
    <name evidence="2" type="ORF">RJ641_032526</name>
</gene>
<evidence type="ECO:0000313" key="3">
    <source>
        <dbReference type="Proteomes" id="UP001370490"/>
    </source>
</evidence>
<reference evidence="2 3" key="1">
    <citation type="submission" date="2023-12" db="EMBL/GenBank/DDBJ databases">
        <title>A high-quality genome assembly for Dillenia turbinata (Dilleniales).</title>
        <authorList>
            <person name="Chanderbali A."/>
        </authorList>
    </citation>
    <scope>NUCLEOTIDE SEQUENCE [LARGE SCALE GENOMIC DNA]</scope>
    <source>
        <strain evidence="2">LSX21</strain>
        <tissue evidence="2">Leaf</tissue>
    </source>
</reference>
<proteinExistence type="predicted"/>
<organism evidence="2 3">
    <name type="scientific">Dillenia turbinata</name>
    <dbReference type="NCBI Taxonomy" id="194707"/>
    <lineage>
        <taxon>Eukaryota</taxon>
        <taxon>Viridiplantae</taxon>
        <taxon>Streptophyta</taxon>
        <taxon>Embryophyta</taxon>
        <taxon>Tracheophyta</taxon>
        <taxon>Spermatophyta</taxon>
        <taxon>Magnoliopsida</taxon>
        <taxon>eudicotyledons</taxon>
        <taxon>Gunneridae</taxon>
        <taxon>Pentapetalae</taxon>
        <taxon>Dilleniales</taxon>
        <taxon>Dilleniaceae</taxon>
        <taxon>Dillenia</taxon>
    </lineage>
</organism>
<evidence type="ECO:0000256" key="1">
    <source>
        <dbReference type="SAM" id="SignalP"/>
    </source>
</evidence>
<evidence type="ECO:0000313" key="2">
    <source>
        <dbReference type="EMBL" id="KAK6939018.1"/>
    </source>
</evidence>
<name>A0AAN8ZLW8_9MAGN</name>
<feature type="chain" id="PRO_5042875740" evidence="1">
    <location>
        <begin position="19"/>
        <end position="155"/>
    </location>
</feature>